<proteinExistence type="predicted"/>
<sequence length="63" mass="7258">MRNHRFKHLLSALKELTPEQKRQLIDQAQLSLAQSPHSSTINDILTKEELDALLQPMPVLNEK</sequence>
<dbReference type="EMBL" id="CP032094">
    <property type="protein sequence ID" value="AXY02928.1"/>
    <property type="molecule type" value="Genomic_DNA"/>
</dbReference>
<keyword evidence="2" id="KW-1185">Reference proteome</keyword>
<evidence type="ECO:0000313" key="2">
    <source>
        <dbReference type="Proteomes" id="UP000262832"/>
    </source>
</evidence>
<dbReference type="Proteomes" id="UP000262832">
    <property type="component" value="Chromosome II"/>
</dbReference>
<gene>
    <name evidence="1" type="ORF">D1115_18355</name>
</gene>
<evidence type="ECO:0000313" key="1">
    <source>
        <dbReference type="EMBL" id="AXY02928.1"/>
    </source>
</evidence>
<name>A0ABM6YYH3_9VIBR</name>
<protein>
    <submittedName>
        <fullName evidence="1">Uncharacterized protein</fullName>
    </submittedName>
</protein>
<accession>A0ABM6YYH3</accession>
<reference evidence="1 2" key="1">
    <citation type="submission" date="2018-08" db="EMBL/GenBank/DDBJ databases">
        <title>Genomic taxonomy of the Vibrionaceae family.</title>
        <authorList>
            <person name="Gomez-Gil B."/>
            <person name="Tanaka M."/>
            <person name="Sawabe T."/>
            <person name="Enciso-Ibarra K."/>
        </authorList>
    </citation>
    <scope>NUCLEOTIDE SEQUENCE [LARGE SCALE GENOMIC DNA]</scope>
    <source>
        <strain evidence="1 2">CAIM 1831</strain>
    </source>
</reference>
<organism evidence="1 2">
    <name type="scientific">Vibrio alfacsensis</name>
    <dbReference type="NCBI Taxonomy" id="1074311"/>
    <lineage>
        <taxon>Bacteria</taxon>
        <taxon>Pseudomonadati</taxon>
        <taxon>Pseudomonadota</taxon>
        <taxon>Gammaproteobacteria</taxon>
        <taxon>Vibrionales</taxon>
        <taxon>Vibrionaceae</taxon>
        <taxon>Vibrio</taxon>
    </lineage>
</organism>